<sequence>MPGAKEQAALAESGDEEPGDPRLRLLGTFVARSLRPAAGTWERCAGTAEAGRLLQAFLDHNAASDPRPLLVVQSGPGGLVVTPGLDAGPEPSRARAKGLFFLRTKSEPPGNHSLRGTVLCGDLPAVPLEHLAPLLSEVIIPVLANEKNHLEWPHMVCQDIRHHAHTLKSDLLVIFEHMKGRTLLPLPVGSEKLEFVDGHSEPV</sequence>
<reference evidence="2" key="1">
    <citation type="journal article" date="1999" name="Methods Enzymol.">
        <title>High-efficiency full-length cDNA cloning.</title>
        <authorList>
            <person name="Carninci P."/>
            <person name="Hayashizaki Y."/>
        </authorList>
    </citation>
    <scope>NUCLEOTIDE SEQUENCE</scope>
    <source>
        <strain evidence="2">C57BL/6J</strain>
        <tissue evidence="2">Retina</tissue>
    </source>
</reference>
<proteinExistence type="evidence at transcript level"/>
<reference evidence="2" key="6">
    <citation type="journal article" date="2002" name="Nature">
        <title>Analysis of the mouse transcriptome based on functional annotation of 60,770 full-length cDNAs.</title>
        <authorList>
            <consortium name="The FANTOM Consortium and the RIKEN Genome Exploration Research Group Phase I and II Team"/>
        </authorList>
    </citation>
    <scope>NUCLEOTIDE SEQUENCE</scope>
    <source>
        <strain evidence="2">C57BL/6J</strain>
        <tissue evidence="2">Retina</tissue>
    </source>
</reference>
<accession>Q8BXT7</accession>
<dbReference type="MGI" id="MGI:1289279">
    <property type="gene designation" value="Dnah9"/>
</dbReference>
<organism evidence="2">
    <name type="scientific">Mus musculus</name>
    <name type="common">Mouse</name>
    <dbReference type="NCBI Taxonomy" id="10090"/>
    <lineage>
        <taxon>Eukaryota</taxon>
        <taxon>Metazoa</taxon>
        <taxon>Chordata</taxon>
        <taxon>Craniata</taxon>
        <taxon>Vertebrata</taxon>
        <taxon>Euteleostomi</taxon>
        <taxon>Mammalia</taxon>
        <taxon>Eutheria</taxon>
        <taxon>Euarchontoglires</taxon>
        <taxon>Glires</taxon>
        <taxon>Rodentia</taxon>
        <taxon>Myomorpha</taxon>
        <taxon>Muroidea</taxon>
        <taxon>Muridae</taxon>
        <taxon>Murinae</taxon>
        <taxon>Mus</taxon>
        <taxon>Mus</taxon>
    </lineage>
</organism>
<gene>
    <name evidence="3" type="primary">Dnah9</name>
    <name evidence="3" type="synonym">D11Ertd686e</name>
    <name evidence="3" type="synonym">Dnahc9</name>
</gene>
<reference evidence="2" key="8">
    <citation type="journal article" date="2005" name="Science">
        <title>Antisense Transcription in the Mammalian Transcriptome.</title>
        <authorList>
            <consortium name="RIKEN Genome Exploration Research Group and Genome Science Group (Genome Network Project Core Group) and the FANTOM Consortium"/>
        </authorList>
    </citation>
    <scope>NUCLEOTIDE SEQUENCE</scope>
    <source>
        <strain evidence="2">C57BL/6J</strain>
        <tissue evidence="2">Retina</tissue>
    </source>
</reference>
<reference evidence="2" key="7">
    <citation type="journal article" date="2005" name="Science">
        <title>The Transcriptional Landscape of the Mammalian Genome.</title>
        <authorList>
            <consortium name="The FANTOM Consortium"/>
            <consortium name="Riken Genome Exploration Research Group and Genome Science Group (Genome Network Project Core Group)"/>
        </authorList>
    </citation>
    <scope>NUCLEOTIDE SEQUENCE</scope>
    <source>
        <strain evidence="2">C57BL/6J</strain>
        <tissue evidence="2">Retina</tissue>
    </source>
</reference>
<dbReference type="AGR" id="MGI:1289279"/>
<dbReference type="AlphaFoldDB" id="Q8BXT7"/>
<protein>
    <submittedName>
        <fullName evidence="2">Uncharacterized protein</fullName>
    </submittedName>
</protein>
<reference evidence="2" key="4">
    <citation type="journal article" date="2001" name="Nature">
        <title>Functional annotation of a full-length mouse cDNA collection.</title>
        <authorList>
            <consortium name="The RIKEN Genome Exploration Research Group Phase II Team and the FANTOM Consortium"/>
        </authorList>
    </citation>
    <scope>NUCLEOTIDE SEQUENCE</scope>
    <source>
        <strain evidence="2">C57BL/6J</strain>
        <tissue evidence="2">Retina</tissue>
    </source>
</reference>
<reference evidence="2" key="5">
    <citation type="submission" date="2001-07" db="EMBL/GenBank/DDBJ databases">
        <authorList>
            <person name="Adachi J."/>
            <person name="Aizawa K."/>
            <person name="Akimura T."/>
            <person name="Arakawa T."/>
            <person name="Bono H."/>
            <person name="Carninci P."/>
            <person name="Fukuda S."/>
            <person name="Furuno M."/>
            <person name="Hanagaki T."/>
            <person name="Hara A."/>
            <person name="Hashizume W."/>
            <person name="Hayashida K."/>
            <person name="Hayatsu N."/>
            <person name="Hiramoto K."/>
            <person name="Hiraoka T."/>
            <person name="Hirozane T."/>
            <person name="Hori F."/>
            <person name="Imotani K."/>
            <person name="Ishii Y."/>
            <person name="Itoh M."/>
            <person name="Kagawa I."/>
            <person name="Kasukawa T."/>
            <person name="Katoh H."/>
            <person name="Kawai J."/>
            <person name="Kojima Y."/>
            <person name="Kondo S."/>
            <person name="Konno H."/>
            <person name="Kouda M."/>
            <person name="Koya S."/>
            <person name="Kurihara C."/>
            <person name="Matsuyama T."/>
            <person name="Miyazaki A."/>
            <person name="Murata M."/>
            <person name="Nakamura M."/>
            <person name="Nishi K."/>
            <person name="Nomura K."/>
            <person name="Numazaki R."/>
            <person name="Ohno M."/>
            <person name="Ohsato N."/>
            <person name="Okazaki Y."/>
            <person name="Saito R."/>
            <person name="Saitoh H."/>
            <person name="Sakai C."/>
            <person name="Sakai K."/>
            <person name="Sakazume N."/>
            <person name="Sano H."/>
            <person name="Sasaki D."/>
            <person name="Shibata K."/>
            <person name="Shinagawa A."/>
            <person name="Shiraki T."/>
            <person name="Sogabe Y."/>
            <person name="Tagami M."/>
            <person name="Tagawa A."/>
            <person name="Takahashi F."/>
            <person name="Takaku-Akahira S."/>
            <person name="Takeda Y."/>
            <person name="Tanaka T."/>
            <person name="Tomaru A."/>
            <person name="Toya T."/>
            <person name="Yasunishi A."/>
            <person name="Muramatsu M."/>
            <person name="Hayashizaki Y."/>
        </authorList>
    </citation>
    <scope>NUCLEOTIDE SEQUENCE</scope>
    <source>
        <strain evidence="2">C57BL/6J</strain>
        <tissue evidence="2">Retina</tissue>
    </source>
</reference>
<evidence type="ECO:0000313" key="2">
    <source>
        <dbReference type="EMBL" id="BAC31844.1"/>
    </source>
</evidence>
<dbReference type="UCSC" id="uc007jlj.1">
    <property type="organism name" value="mouse"/>
</dbReference>
<evidence type="ECO:0000256" key="1">
    <source>
        <dbReference type="SAM" id="MobiDB-lite"/>
    </source>
</evidence>
<feature type="region of interest" description="Disordered" evidence="1">
    <location>
        <begin position="1"/>
        <end position="22"/>
    </location>
</feature>
<reference evidence="2" key="3">
    <citation type="journal article" date="2000" name="Genome Res.">
        <title>RIKEN integrated sequence analysis (RISA) system--384-format sequencing pipeline with 384 multicapillary sequencer.</title>
        <authorList>
            <person name="Shibata K."/>
            <person name="Itoh M."/>
            <person name="Aizawa K."/>
            <person name="Nagaoka S."/>
            <person name="Sasaki N."/>
            <person name="Carninci P."/>
            <person name="Konno H."/>
            <person name="Akiyama J."/>
            <person name="Nishi K."/>
            <person name="Kitsunai T."/>
            <person name="Tashiro H."/>
            <person name="Itoh M."/>
            <person name="Sumi N."/>
            <person name="Ishii Y."/>
            <person name="Nakamura S."/>
            <person name="Hazama M."/>
            <person name="Nishine T."/>
            <person name="Harada A."/>
            <person name="Yamamoto R."/>
            <person name="Matsumoto H."/>
            <person name="Sakaguchi S."/>
            <person name="Ikegami T."/>
            <person name="Kashiwagi K."/>
            <person name="Fujiwake S."/>
            <person name="Inoue K."/>
            <person name="Togawa Y."/>
            <person name="Izawa M."/>
            <person name="Ohara E."/>
            <person name="Watahiki M."/>
            <person name="Yoneda Y."/>
            <person name="Ishikawa T."/>
            <person name="Ozawa K."/>
            <person name="Tanaka T."/>
            <person name="Matsuura S."/>
            <person name="Kawai J."/>
            <person name="Okazaki Y."/>
            <person name="Muramatsu M."/>
            <person name="Inoue Y."/>
            <person name="Kira A."/>
            <person name="Hayashizaki Y."/>
        </authorList>
    </citation>
    <scope>NUCLEOTIDE SEQUENCE</scope>
    <source>
        <strain evidence="2">C57BL/6J</strain>
        <tissue evidence="2">Retina</tissue>
    </source>
</reference>
<evidence type="ECO:0000313" key="3">
    <source>
        <dbReference type="MGI" id="MGI:1289279"/>
    </source>
</evidence>
<reference evidence="2" key="2">
    <citation type="journal article" date="2000" name="Genome Res.">
        <title>Normalization and subtraction of cap-trapper-selected cDNAs to prepare full-length cDNA libraries for rapid discovery of new genes.</title>
        <authorList>
            <person name="Carninci P."/>
            <person name="Shibata Y."/>
            <person name="Hayatsu N."/>
            <person name="Sugahara Y."/>
            <person name="Shibata K."/>
            <person name="Itoh M."/>
            <person name="Konno H."/>
            <person name="Okazaki Y."/>
            <person name="Muramatsu M."/>
            <person name="Hayashizaki Y."/>
        </authorList>
    </citation>
    <scope>NUCLEOTIDE SEQUENCE</scope>
    <source>
        <strain evidence="2">C57BL/6J</strain>
        <tissue evidence="2">Retina</tissue>
    </source>
</reference>
<dbReference type="EMBL" id="AK044263">
    <property type="protein sequence ID" value="BAC31844.1"/>
    <property type="molecule type" value="mRNA"/>
</dbReference>
<name>Q8BXT7_MOUSE</name>